<proteinExistence type="predicted"/>
<evidence type="ECO:0000259" key="1">
    <source>
        <dbReference type="Pfam" id="PF13460"/>
    </source>
</evidence>
<feature type="domain" description="NAD(P)-binding" evidence="1">
    <location>
        <begin position="7"/>
        <end position="138"/>
    </location>
</feature>
<sequence length="248" mass="26124">MKIAVAGGTGVVGHYVVEGAERRGHDVITLSRAAGVDLMTGSAPSLAGALQGVDVAIDVSSVQTQSAKKSEHFFGTVTERMFAAEKVAGVGHHIALSIVGSDNAPYGYYAGKALQERIVIEGSIPWTILRATQFHEFASQIFGQAKLGPIHVVPKMISQPIAAWEVANRLVELAENAPAGRATDLAGPEVLRMVDMVTAYVAATHARGTILEVPLPGGFGTALRNRTLLPDSSAQLGTQTYAEWLTLL</sequence>
<dbReference type="Proteomes" id="UP000598775">
    <property type="component" value="Unassembled WGS sequence"/>
</dbReference>
<dbReference type="GO" id="GO:0044877">
    <property type="term" value="F:protein-containing complex binding"/>
    <property type="evidence" value="ECO:0007669"/>
    <property type="project" value="TreeGrafter"/>
</dbReference>
<gene>
    <name evidence="2" type="ORF">GCM10011399_06790</name>
</gene>
<keyword evidence="3" id="KW-1185">Reference proteome</keyword>
<dbReference type="RefSeq" id="WP_188673649.1">
    <property type="nucleotide sequence ID" value="NZ_BMGP01000001.1"/>
</dbReference>
<dbReference type="EMBL" id="BMGP01000001">
    <property type="protein sequence ID" value="GGF15630.1"/>
    <property type="molecule type" value="Genomic_DNA"/>
</dbReference>
<dbReference type="PANTHER" id="PTHR12126:SF11">
    <property type="entry name" value="NADH DEHYDROGENASE [UBIQUINONE] 1 ALPHA SUBCOMPLEX SUBUNIT 9, MITOCHONDRIAL"/>
    <property type="match status" value="1"/>
</dbReference>
<accession>A0A917EUY7</accession>
<reference evidence="2 3" key="1">
    <citation type="journal article" date="2014" name="Int. J. Syst. Evol. Microbiol.">
        <title>Complete genome sequence of Corynebacterium casei LMG S-19264T (=DSM 44701T), isolated from a smear-ripened cheese.</title>
        <authorList>
            <consortium name="US DOE Joint Genome Institute (JGI-PGF)"/>
            <person name="Walter F."/>
            <person name="Albersmeier A."/>
            <person name="Kalinowski J."/>
            <person name="Ruckert C."/>
        </authorList>
    </citation>
    <scope>NUCLEOTIDE SEQUENCE [LARGE SCALE GENOMIC DNA]</scope>
    <source>
        <strain evidence="2 3">CGMCC 1.12976</strain>
    </source>
</reference>
<dbReference type="InterPro" id="IPR051207">
    <property type="entry name" value="ComplexI_NDUFA9_subunit"/>
</dbReference>
<name>A0A917EUY7_9MICO</name>
<evidence type="ECO:0000313" key="3">
    <source>
        <dbReference type="Proteomes" id="UP000598775"/>
    </source>
</evidence>
<comment type="caution">
    <text evidence="2">The sequence shown here is derived from an EMBL/GenBank/DDBJ whole genome shotgun (WGS) entry which is preliminary data.</text>
</comment>
<dbReference type="InterPro" id="IPR016040">
    <property type="entry name" value="NAD(P)-bd_dom"/>
</dbReference>
<dbReference type="AlphaFoldDB" id="A0A917EUY7"/>
<dbReference type="InterPro" id="IPR036291">
    <property type="entry name" value="NAD(P)-bd_dom_sf"/>
</dbReference>
<dbReference type="Pfam" id="PF13460">
    <property type="entry name" value="NAD_binding_10"/>
    <property type="match status" value="1"/>
</dbReference>
<organism evidence="2 3">
    <name type="scientific">Subtercola lobariae</name>
    <dbReference type="NCBI Taxonomy" id="1588641"/>
    <lineage>
        <taxon>Bacteria</taxon>
        <taxon>Bacillati</taxon>
        <taxon>Actinomycetota</taxon>
        <taxon>Actinomycetes</taxon>
        <taxon>Micrococcales</taxon>
        <taxon>Microbacteriaceae</taxon>
        <taxon>Subtercola</taxon>
    </lineage>
</organism>
<dbReference type="PANTHER" id="PTHR12126">
    <property type="entry name" value="NADH-UBIQUINONE OXIDOREDUCTASE 39 KDA SUBUNIT-RELATED"/>
    <property type="match status" value="1"/>
</dbReference>
<evidence type="ECO:0000313" key="2">
    <source>
        <dbReference type="EMBL" id="GGF15630.1"/>
    </source>
</evidence>
<dbReference type="Gene3D" id="3.40.50.720">
    <property type="entry name" value="NAD(P)-binding Rossmann-like Domain"/>
    <property type="match status" value="1"/>
</dbReference>
<protein>
    <submittedName>
        <fullName evidence="2">Nucleoside-diphosphate sugar epimerase</fullName>
    </submittedName>
</protein>
<dbReference type="SUPFAM" id="SSF51735">
    <property type="entry name" value="NAD(P)-binding Rossmann-fold domains"/>
    <property type="match status" value="1"/>
</dbReference>